<name>A0A0A9CX55_ARUDO</name>
<feature type="compositionally biased region" description="Basic residues" evidence="1">
    <location>
        <begin position="42"/>
        <end position="51"/>
    </location>
</feature>
<feature type="compositionally biased region" description="Basic and acidic residues" evidence="1">
    <location>
        <begin position="74"/>
        <end position="83"/>
    </location>
</feature>
<organism evidence="2">
    <name type="scientific">Arundo donax</name>
    <name type="common">Giant reed</name>
    <name type="synonym">Donax arundinaceus</name>
    <dbReference type="NCBI Taxonomy" id="35708"/>
    <lineage>
        <taxon>Eukaryota</taxon>
        <taxon>Viridiplantae</taxon>
        <taxon>Streptophyta</taxon>
        <taxon>Embryophyta</taxon>
        <taxon>Tracheophyta</taxon>
        <taxon>Spermatophyta</taxon>
        <taxon>Magnoliopsida</taxon>
        <taxon>Liliopsida</taxon>
        <taxon>Poales</taxon>
        <taxon>Poaceae</taxon>
        <taxon>PACMAD clade</taxon>
        <taxon>Arundinoideae</taxon>
        <taxon>Arundineae</taxon>
        <taxon>Arundo</taxon>
    </lineage>
</organism>
<accession>A0A0A9CX55</accession>
<reference evidence="2" key="2">
    <citation type="journal article" date="2015" name="Data Brief">
        <title>Shoot transcriptome of the giant reed, Arundo donax.</title>
        <authorList>
            <person name="Barrero R.A."/>
            <person name="Guerrero F.D."/>
            <person name="Moolhuijzen P."/>
            <person name="Goolsby J.A."/>
            <person name="Tidwell J."/>
            <person name="Bellgard S.E."/>
            <person name="Bellgard M.I."/>
        </authorList>
    </citation>
    <scope>NUCLEOTIDE SEQUENCE</scope>
    <source>
        <tissue evidence="2">Shoot tissue taken approximately 20 cm above the soil surface</tissue>
    </source>
</reference>
<evidence type="ECO:0000313" key="2">
    <source>
        <dbReference type="EMBL" id="JAD77980.1"/>
    </source>
</evidence>
<dbReference type="AlphaFoldDB" id="A0A0A9CX55"/>
<dbReference type="EMBL" id="GBRH01219915">
    <property type="protein sequence ID" value="JAD77980.1"/>
    <property type="molecule type" value="Transcribed_RNA"/>
</dbReference>
<evidence type="ECO:0000256" key="1">
    <source>
        <dbReference type="SAM" id="MobiDB-lite"/>
    </source>
</evidence>
<sequence>MLRDDSQEPRPQLFQQNLRRASLTLQGGAGAKVAGELGRPPGKLRRDHHHTSVPSPPALIHSGGAAGRRTAALGEKRGGAAWA</sequence>
<reference evidence="2" key="1">
    <citation type="submission" date="2014-09" db="EMBL/GenBank/DDBJ databases">
        <authorList>
            <person name="Magalhaes I.L.F."/>
            <person name="Oliveira U."/>
            <person name="Santos F.R."/>
            <person name="Vidigal T.H.D.A."/>
            <person name="Brescovit A.D."/>
            <person name="Santos A.J."/>
        </authorList>
    </citation>
    <scope>NUCLEOTIDE SEQUENCE</scope>
    <source>
        <tissue evidence="2">Shoot tissue taken approximately 20 cm above the soil surface</tissue>
    </source>
</reference>
<proteinExistence type="predicted"/>
<feature type="region of interest" description="Disordered" evidence="1">
    <location>
        <begin position="25"/>
        <end position="83"/>
    </location>
</feature>
<protein>
    <submittedName>
        <fullName evidence="2">Uncharacterized protein</fullName>
    </submittedName>
</protein>